<dbReference type="GO" id="GO:0016929">
    <property type="term" value="F:deSUMOylase activity"/>
    <property type="evidence" value="ECO:0007669"/>
    <property type="project" value="TreeGrafter"/>
</dbReference>
<sequence>MLRRIFKGKRPTAEVLYATLRKMTAEQSEDAYKMLNIYTGAEQDDEMKEDVGGHKAAVQEDKSIDEEDVGVDAAANEKDVGGKPASDKVVVQEDVGDDVGDKAAGNRAAGDRAAAEENAVEKAAVEEEAVEEAAVEKDAIEEDAVQEDEAVEKQDVEEHEAVVEALLAVGSTAIEGDVMVETSISKMWADEMKLLDTQRDIARFEKEEQERSQPIERHQLLYPQPWWQLDSVLVLCHVHGHWMLCHVLLKEGKVMVYDSLNERRSGLSPQMKEIRGLLYLLPSTLKHAGYYQQIKMDPRSTPFTAESMHSDLIPQQDDGNSCGAFLLKYAELIMAGVPTPWKSIFG</sequence>
<dbReference type="InterPro" id="IPR038765">
    <property type="entry name" value="Papain-like_cys_pep_sf"/>
</dbReference>
<evidence type="ECO:0000313" key="7">
    <source>
        <dbReference type="EMBL" id="KAK0580779.1"/>
    </source>
</evidence>
<accession>A0AA39VB91</accession>
<dbReference type="GO" id="GO:0006508">
    <property type="term" value="P:proteolysis"/>
    <property type="evidence" value="ECO:0007669"/>
    <property type="project" value="UniProtKB-KW"/>
</dbReference>
<dbReference type="AlphaFoldDB" id="A0AA39VB91"/>
<feature type="region of interest" description="Disordered" evidence="5">
    <location>
        <begin position="45"/>
        <end position="69"/>
    </location>
</feature>
<keyword evidence="2" id="KW-0645">Protease</keyword>
<evidence type="ECO:0000256" key="5">
    <source>
        <dbReference type="SAM" id="MobiDB-lite"/>
    </source>
</evidence>
<evidence type="ECO:0000256" key="3">
    <source>
        <dbReference type="ARBA" id="ARBA00022801"/>
    </source>
</evidence>
<dbReference type="Gene3D" id="3.40.395.10">
    <property type="entry name" value="Adenoviral Proteinase, Chain A"/>
    <property type="match status" value="1"/>
</dbReference>
<comment type="caution">
    <text evidence="7">The sequence shown here is derived from an EMBL/GenBank/DDBJ whole genome shotgun (WGS) entry which is preliminary data.</text>
</comment>
<dbReference type="PANTHER" id="PTHR12606:SF1">
    <property type="entry name" value="UBIQUITIN-LIKE-SPECIFIC PROTEASE 1A"/>
    <property type="match status" value="1"/>
</dbReference>
<dbReference type="PROSITE" id="PS50600">
    <property type="entry name" value="ULP_PROTEASE"/>
    <property type="match status" value="1"/>
</dbReference>
<evidence type="ECO:0000256" key="1">
    <source>
        <dbReference type="ARBA" id="ARBA00005234"/>
    </source>
</evidence>
<gene>
    <name evidence="7" type="ORF">LWI29_006149</name>
</gene>
<evidence type="ECO:0000313" key="8">
    <source>
        <dbReference type="Proteomes" id="UP001168877"/>
    </source>
</evidence>
<feature type="region of interest" description="Disordered" evidence="5">
    <location>
        <begin position="94"/>
        <end position="114"/>
    </location>
</feature>
<dbReference type="Pfam" id="PF02902">
    <property type="entry name" value="Peptidase_C48"/>
    <property type="match status" value="1"/>
</dbReference>
<dbReference type="EMBL" id="JAUESC010000384">
    <property type="protein sequence ID" value="KAK0580779.1"/>
    <property type="molecule type" value="Genomic_DNA"/>
</dbReference>
<evidence type="ECO:0000259" key="6">
    <source>
        <dbReference type="PROSITE" id="PS50600"/>
    </source>
</evidence>
<dbReference type="GO" id="GO:0005634">
    <property type="term" value="C:nucleus"/>
    <property type="evidence" value="ECO:0007669"/>
    <property type="project" value="TreeGrafter"/>
</dbReference>
<organism evidence="7 8">
    <name type="scientific">Acer saccharum</name>
    <name type="common">Sugar maple</name>
    <dbReference type="NCBI Taxonomy" id="4024"/>
    <lineage>
        <taxon>Eukaryota</taxon>
        <taxon>Viridiplantae</taxon>
        <taxon>Streptophyta</taxon>
        <taxon>Embryophyta</taxon>
        <taxon>Tracheophyta</taxon>
        <taxon>Spermatophyta</taxon>
        <taxon>Magnoliopsida</taxon>
        <taxon>eudicotyledons</taxon>
        <taxon>Gunneridae</taxon>
        <taxon>Pentapetalae</taxon>
        <taxon>rosids</taxon>
        <taxon>malvids</taxon>
        <taxon>Sapindales</taxon>
        <taxon>Sapindaceae</taxon>
        <taxon>Hippocastanoideae</taxon>
        <taxon>Acereae</taxon>
        <taxon>Acer</taxon>
    </lineage>
</organism>
<proteinExistence type="inferred from homology"/>
<keyword evidence="8" id="KW-1185">Reference proteome</keyword>
<evidence type="ECO:0000256" key="2">
    <source>
        <dbReference type="ARBA" id="ARBA00022670"/>
    </source>
</evidence>
<protein>
    <recommendedName>
        <fullName evidence="6">Ubiquitin-like protease family profile domain-containing protein</fullName>
    </recommendedName>
</protein>
<reference evidence="7" key="1">
    <citation type="journal article" date="2022" name="Plant J.">
        <title>Strategies of tolerance reflected in two North American maple genomes.</title>
        <authorList>
            <person name="McEvoy S.L."/>
            <person name="Sezen U.U."/>
            <person name="Trouern-Trend A."/>
            <person name="McMahon S.M."/>
            <person name="Schaberg P.G."/>
            <person name="Yang J."/>
            <person name="Wegrzyn J.L."/>
            <person name="Swenson N.G."/>
        </authorList>
    </citation>
    <scope>NUCLEOTIDE SEQUENCE</scope>
    <source>
        <strain evidence="7">NS2018</strain>
    </source>
</reference>
<keyword evidence="3" id="KW-0378">Hydrolase</keyword>
<reference evidence="7" key="2">
    <citation type="submission" date="2023-06" db="EMBL/GenBank/DDBJ databases">
        <authorList>
            <person name="Swenson N.G."/>
            <person name="Wegrzyn J.L."/>
            <person name="Mcevoy S.L."/>
        </authorList>
    </citation>
    <scope>NUCLEOTIDE SEQUENCE</scope>
    <source>
        <strain evidence="7">NS2018</strain>
        <tissue evidence="7">Leaf</tissue>
    </source>
</reference>
<keyword evidence="4" id="KW-0788">Thiol protease</keyword>
<dbReference type="InterPro" id="IPR003653">
    <property type="entry name" value="Peptidase_C48_C"/>
</dbReference>
<name>A0AA39VB91_ACESA</name>
<dbReference type="GO" id="GO:0016926">
    <property type="term" value="P:protein desumoylation"/>
    <property type="evidence" value="ECO:0007669"/>
    <property type="project" value="TreeGrafter"/>
</dbReference>
<dbReference type="Proteomes" id="UP001168877">
    <property type="component" value="Unassembled WGS sequence"/>
</dbReference>
<evidence type="ECO:0000256" key="4">
    <source>
        <dbReference type="ARBA" id="ARBA00022807"/>
    </source>
</evidence>
<feature type="domain" description="Ubiquitin-like protease family profile" evidence="6">
    <location>
        <begin position="123"/>
        <end position="333"/>
    </location>
</feature>
<dbReference type="SUPFAM" id="SSF54001">
    <property type="entry name" value="Cysteine proteinases"/>
    <property type="match status" value="1"/>
</dbReference>
<feature type="compositionally biased region" description="Basic and acidic residues" evidence="5">
    <location>
        <begin position="49"/>
        <end position="62"/>
    </location>
</feature>
<dbReference type="PANTHER" id="PTHR12606">
    <property type="entry name" value="SENTRIN/SUMO-SPECIFIC PROTEASE"/>
    <property type="match status" value="1"/>
</dbReference>
<comment type="similarity">
    <text evidence="1">Belongs to the peptidase C48 family.</text>
</comment>